<dbReference type="EC" id="3.5.4.19" evidence="3"/>
<evidence type="ECO:0000256" key="6">
    <source>
        <dbReference type="ARBA" id="ARBA00022801"/>
    </source>
</evidence>
<dbReference type="GO" id="GO:0004635">
    <property type="term" value="F:phosphoribosyl-AMP cyclohydrolase activity"/>
    <property type="evidence" value="ECO:0007669"/>
    <property type="project" value="UniProtKB-EC"/>
</dbReference>
<dbReference type="PANTHER" id="PTHR42945">
    <property type="entry name" value="HISTIDINE BIOSYNTHESIS BIFUNCTIONAL PROTEIN"/>
    <property type="match status" value="1"/>
</dbReference>
<dbReference type="Gene3D" id="3.10.20.810">
    <property type="entry name" value="Phosphoribosyl-AMP cyclohydrolase"/>
    <property type="match status" value="1"/>
</dbReference>
<evidence type="ECO:0000256" key="3">
    <source>
        <dbReference type="ARBA" id="ARBA00012721"/>
    </source>
</evidence>
<name>A0A2G0V6Y4_9PROT</name>
<reference evidence="9 10" key="1">
    <citation type="journal article" date="2017" name="ISME J.">
        <title>Tremblaya phenacola PPER: an evolutionary beta-gammaproteobacterium collage.</title>
        <authorList>
            <person name="Gil R."/>
            <person name="Vargas-Chavez C."/>
            <person name="Lopez-Madrigal S."/>
            <person name="Santos-Garcia D."/>
            <person name="Latorre A."/>
            <person name="Moya A."/>
        </authorList>
    </citation>
    <scope>NUCLEOTIDE SEQUENCE [LARGE SCALE GENOMIC DNA]</scope>
    <source>
        <strain evidence="9 10">PPER</strain>
    </source>
</reference>
<dbReference type="InterPro" id="IPR002496">
    <property type="entry name" value="PRib_AMP_CycHydrolase_dom"/>
</dbReference>
<evidence type="ECO:0000256" key="7">
    <source>
        <dbReference type="ARBA" id="ARBA00023102"/>
    </source>
</evidence>
<accession>A0A2G0V6Y4</accession>
<dbReference type="AlphaFoldDB" id="A0A2G0V6Y4"/>
<proteinExistence type="predicted"/>
<dbReference type="SUPFAM" id="SSF141734">
    <property type="entry name" value="HisI-like"/>
    <property type="match status" value="1"/>
</dbReference>
<feature type="domain" description="Phosphoribosyl-AMP cyclohydrolase" evidence="8">
    <location>
        <begin position="40"/>
        <end position="112"/>
    </location>
</feature>
<comment type="pathway">
    <text evidence="2">Amino-acid biosynthesis; L-histidine biosynthesis; L-histidine from 5-phospho-alpha-D-ribose 1-diphosphate: step 3/9.</text>
</comment>
<dbReference type="InterPro" id="IPR038019">
    <property type="entry name" value="PRib_AMP_CycHydrolase_sf"/>
</dbReference>
<organism evidence="9 10">
    <name type="scientific">Candidatus Tremblayella phenacoccinincola</name>
    <dbReference type="NCBI Taxonomy" id="1010676"/>
    <lineage>
        <taxon>Bacteria</taxon>
        <taxon>Pseudomonadati</taxon>
        <taxon>Pseudomonadota</taxon>
        <taxon>Betaproteobacteria</taxon>
        <taxon>Candidatus Tremblayella</taxon>
    </lineage>
</organism>
<keyword evidence="7" id="KW-0368">Histidine biosynthesis</keyword>
<gene>
    <name evidence="9" type="primary">hisI_B</name>
    <name evidence="9" type="ORF">TPPER_00174</name>
</gene>
<evidence type="ECO:0000313" key="9">
    <source>
        <dbReference type="EMBL" id="PHN16227.1"/>
    </source>
</evidence>
<evidence type="ECO:0000259" key="8">
    <source>
        <dbReference type="Pfam" id="PF01502"/>
    </source>
</evidence>
<sequence>MNIYKTFKLTYLKGFLCYFRKHNIIIPMAIQDIITKDVLMVGYSDIEGIYISLESGYVICYSRTKYCLWVKGETTGYIVGVYRICLDCDKDSVLIGSLIKGNTCHLGNYSCFCSE</sequence>
<dbReference type="UniPathway" id="UPA00031">
    <property type="reaction ID" value="UER00008"/>
</dbReference>
<dbReference type="Pfam" id="PF01502">
    <property type="entry name" value="PRA-CH"/>
    <property type="match status" value="1"/>
</dbReference>
<dbReference type="GO" id="GO:0000105">
    <property type="term" value="P:L-histidine biosynthetic process"/>
    <property type="evidence" value="ECO:0007669"/>
    <property type="project" value="UniProtKB-UniPathway"/>
</dbReference>
<keyword evidence="4" id="KW-0963">Cytoplasm</keyword>
<comment type="catalytic activity">
    <reaction evidence="1">
        <text>1-(5-phospho-beta-D-ribosyl)-5'-AMP + H2O = 1-(5-phospho-beta-D-ribosyl)-5-[(5-phospho-beta-D-ribosylamino)methylideneamino]imidazole-4-carboxamide</text>
        <dbReference type="Rhea" id="RHEA:20049"/>
        <dbReference type="ChEBI" id="CHEBI:15377"/>
        <dbReference type="ChEBI" id="CHEBI:58435"/>
        <dbReference type="ChEBI" id="CHEBI:59457"/>
        <dbReference type="EC" id="3.5.4.19"/>
    </reaction>
</comment>
<dbReference type="Proteomes" id="UP000222818">
    <property type="component" value="Unassembled WGS sequence"/>
</dbReference>
<evidence type="ECO:0000256" key="1">
    <source>
        <dbReference type="ARBA" id="ARBA00000024"/>
    </source>
</evidence>
<keyword evidence="6 9" id="KW-0378">Hydrolase</keyword>
<keyword evidence="10" id="KW-1185">Reference proteome</keyword>
<keyword evidence="5" id="KW-0028">Amino-acid biosynthesis</keyword>
<evidence type="ECO:0000256" key="4">
    <source>
        <dbReference type="ARBA" id="ARBA00022490"/>
    </source>
</evidence>
<evidence type="ECO:0000256" key="2">
    <source>
        <dbReference type="ARBA" id="ARBA00005169"/>
    </source>
</evidence>
<comment type="caution">
    <text evidence="9">The sequence shown here is derived from an EMBL/GenBank/DDBJ whole genome shotgun (WGS) entry which is preliminary data.</text>
</comment>
<evidence type="ECO:0000256" key="5">
    <source>
        <dbReference type="ARBA" id="ARBA00022605"/>
    </source>
</evidence>
<protein>
    <recommendedName>
        <fullName evidence="3">phosphoribosyl-AMP cyclohydrolase</fullName>
        <ecNumber evidence="3">3.5.4.19</ecNumber>
    </recommendedName>
</protein>
<evidence type="ECO:0000313" key="10">
    <source>
        <dbReference type="Proteomes" id="UP000222818"/>
    </source>
</evidence>
<dbReference type="EMBL" id="MKGN01000018">
    <property type="protein sequence ID" value="PHN16227.1"/>
    <property type="molecule type" value="Genomic_DNA"/>
</dbReference>
<dbReference type="PANTHER" id="PTHR42945:SF9">
    <property type="entry name" value="HISTIDINE BIOSYNTHESIS BIFUNCTIONAL PROTEIN HISIE"/>
    <property type="match status" value="1"/>
</dbReference>
<dbReference type="OrthoDB" id="9795769at2"/>